<protein>
    <recommendedName>
        <fullName evidence="2">HTH cro/C1-type domain-containing protein</fullName>
    </recommendedName>
</protein>
<gene>
    <name evidence="3" type="ORF">BAMA_20145</name>
</gene>
<feature type="domain" description="HTH cro/C1-type" evidence="2">
    <location>
        <begin position="107"/>
        <end position="134"/>
    </location>
</feature>
<dbReference type="SUPFAM" id="SSF88659">
    <property type="entry name" value="Sigma3 and sigma4 domains of RNA polymerase sigma factors"/>
    <property type="match status" value="1"/>
</dbReference>
<reference evidence="3 4" key="1">
    <citation type="submission" date="2014-06" db="EMBL/GenBank/DDBJ databases">
        <title>Draft genome sequence of Bacillus manliponensis JCM 15802 (MCCC 1A00708).</title>
        <authorList>
            <person name="Lai Q."/>
            <person name="Liu Y."/>
            <person name="Shao Z."/>
        </authorList>
    </citation>
    <scope>NUCLEOTIDE SEQUENCE [LARGE SCALE GENOMIC DNA]</scope>
    <source>
        <strain evidence="3 4">JCM 15802</strain>
    </source>
</reference>
<dbReference type="SUPFAM" id="SSF46966">
    <property type="entry name" value="Spectrin repeat"/>
    <property type="match status" value="1"/>
</dbReference>
<dbReference type="PROSITE" id="PS50943">
    <property type="entry name" value="HTH_CROC1"/>
    <property type="match status" value="1"/>
</dbReference>
<feature type="coiled-coil region" evidence="1">
    <location>
        <begin position="7"/>
        <end position="34"/>
    </location>
</feature>
<name>A0A073JRX3_9BACI</name>
<evidence type="ECO:0000313" key="3">
    <source>
        <dbReference type="EMBL" id="KEK17075.1"/>
    </source>
</evidence>
<dbReference type="Proteomes" id="UP000027822">
    <property type="component" value="Unassembled WGS sequence"/>
</dbReference>
<proteinExistence type="predicted"/>
<dbReference type="EMBL" id="JOTN01000052">
    <property type="protein sequence ID" value="KEK17075.1"/>
    <property type="molecule type" value="Genomic_DNA"/>
</dbReference>
<evidence type="ECO:0000259" key="2">
    <source>
        <dbReference type="PROSITE" id="PS50943"/>
    </source>
</evidence>
<dbReference type="InterPro" id="IPR001387">
    <property type="entry name" value="Cro/C1-type_HTH"/>
</dbReference>
<comment type="caution">
    <text evidence="3">The sequence shown here is derived from an EMBL/GenBank/DDBJ whole genome shotgun (WGS) entry which is preliminary data.</text>
</comment>
<evidence type="ECO:0000256" key="1">
    <source>
        <dbReference type="SAM" id="Coils"/>
    </source>
</evidence>
<organism evidence="3 4">
    <name type="scientific">Bacillus manliponensis</name>
    <dbReference type="NCBI Taxonomy" id="574376"/>
    <lineage>
        <taxon>Bacteria</taxon>
        <taxon>Bacillati</taxon>
        <taxon>Bacillota</taxon>
        <taxon>Bacilli</taxon>
        <taxon>Bacillales</taxon>
        <taxon>Bacillaceae</taxon>
        <taxon>Bacillus</taxon>
        <taxon>Bacillus cereus group</taxon>
    </lineage>
</organism>
<evidence type="ECO:0000313" key="4">
    <source>
        <dbReference type="Proteomes" id="UP000027822"/>
    </source>
</evidence>
<dbReference type="InterPro" id="IPR013324">
    <property type="entry name" value="RNA_pol_sigma_r3/r4-like"/>
</dbReference>
<sequence>MTTIGKYQNLGEEIAMMEVELKDLKLEHKHLMRNMHMNAPKFNGTVDYGKERVTGGQIPMTLDEIATKQGKIAERVKYLKERIEDKKSLMDEARFILGSMKGLENKIIYLRDAMGMNLKEIADQLGYTHQYIRKVSCRMNKRVNTQSTHRQHCS</sequence>
<keyword evidence="1" id="KW-0175">Coiled coil</keyword>
<dbReference type="OrthoDB" id="1954586at2"/>
<dbReference type="AlphaFoldDB" id="A0A073JRX3"/>
<dbReference type="RefSeq" id="WP_034644344.1">
    <property type="nucleotide sequence ID" value="NZ_CBCSJC010000040.1"/>
</dbReference>
<accession>A0A073JRX3</accession>
<keyword evidence="4" id="KW-1185">Reference proteome</keyword>